<evidence type="ECO:0000313" key="3">
    <source>
        <dbReference type="EMBL" id="WOL17623.1"/>
    </source>
</evidence>
<dbReference type="Proteomes" id="UP001327560">
    <property type="component" value="Chromosome 8"/>
</dbReference>
<dbReference type="GO" id="GO:0003729">
    <property type="term" value="F:mRNA binding"/>
    <property type="evidence" value="ECO:0007669"/>
    <property type="project" value="UniProtKB-ARBA"/>
</dbReference>
<evidence type="ECO:0000256" key="2">
    <source>
        <dbReference type="PROSITE-ProRule" id="PRU00708"/>
    </source>
</evidence>
<dbReference type="Pfam" id="PF01535">
    <property type="entry name" value="PPR"/>
    <property type="match status" value="7"/>
</dbReference>
<dbReference type="InterPro" id="IPR011990">
    <property type="entry name" value="TPR-like_helical_dom_sf"/>
</dbReference>
<reference evidence="3 4" key="1">
    <citation type="submission" date="2023-10" db="EMBL/GenBank/DDBJ databases">
        <title>Chromosome-scale genome assembly provides insights into flower coloration mechanisms of Canna indica.</title>
        <authorList>
            <person name="Li C."/>
        </authorList>
    </citation>
    <scope>NUCLEOTIDE SEQUENCE [LARGE SCALE GENOMIC DNA]</scope>
    <source>
        <tissue evidence="3">Flower</tissue>
    </source>
</reference>
<dbReference type="InterPro" id="IPR046848">
    <property type="entry name" value="E_motif"/>
</dbReference>
<feature type="repeat" description="PPR" evidence="2">
    <location>
        <begin position="477"/>
        <end position="511"/>
    </location>
</feature>
<dbReference type="EMBL" id="CP136897">
    <property type="protein sequence ID" value="WOL17623.1"/>
    <property type="molecule type" value="Genomic_DNA"/>
</dbReference>
<dbReference type="PANTHER" id="PTHR24015:SF2014">
    <property type="entry name" value="PENTATRICOPEPTIDE REPEAT-CONTAINING PROTEIN"/>
    <property type="match status" value="1"/>
</dbReference>
<organism evidence="3 4">
    <name type="scientific">Canna indica</name>
    <name type="common">Indian-shot</name>
    <dbReference type="NCBI Taxonomy" id="4628"/>
    <lineage>
        <taxon>Eukaryota</taxon>
        <taxon>Viridiplantae</taxon>
        <taxon>Streptophyta</taxon>
        <taxon>Embryophyta</taxon>
        <taxon>Tracheophyta</taxon>
        <taxon>Spermatophyta</taxon>
        <taxon>Magnoliopsida</taxon>
        <taxon>Liliopsida</taxon>
        <taxon>Zingiberales</taxon>
        <taxon>Cannaceae</taxon>
        <taxon>Canna</taxon>
    </lineage>
</organism>
<dbReference type="NCBIfam" id="TIGR00756">
    <property type="entry name" value="PPR"/>
    <property type="match status" value="5"/>
</dbReference>
<feature type="repeat" description="PPR" evidence="2">
    <location>
        <begin position="173"/>
        <end position="208"/>
    </location>
</feature>
<dbReference type="Gene3D" id="1.25.40.10">
    <property type="entry name" value="Tetratricopeptide repeat domain"/>
    <property type="match status" value="5"/>
</dbReference>
<dbReference type="InterPro" id="IPR046960">
    <property type="entry name" value="PPR_At4g14850-like_plant"/>
</dbReference>
<dbReference type="FunFam" id="1.25.40.10:FF:000090">
    <property type="entry name" value="Pentatricopeptide repeat-containing protein, chloroplastic"/>
    <property type="match status" value="1"/>
</dbReference>
<dbReference type="Pfam" id="PF13041">
    <property type="entry name" value="PPR_2"/>
    <property type="match status" value="2"/>
</dbReference>
<gene>
    <name evidence="3" type="ORF">Cni_G26416</name>
</gene>
<feature type="repeat" description="PPR" evidence="2">
    <location>
        <begin position="275"/>
        <end position="309"/>
    </location>
</feature>
<dbReference type="AlphaFoldDB" id="A0AAQ3QQ99"/>
<dbReference type="Pfam" id="PF20431">
    <property type="entry name" value="E_motif"/>
    <property type="match status" value="1"/>
</dbReference>
<keyword evidence="4" id="KW-1185">Reference proteome</keyword>
<proteinExistence type="predicted"/>
<dbReference type="PROSITE" id="PS51375">
    <property type="entry name" value="PPR"/>
    <property type="match status" value="4"/>
</dbReference>
<evidence type="ECO:0000313" key="4">
    <source>
        <dbReference type="Proteomes" id="UP001327560"/>
    </source>
</evidence>
<dbReference type="FunFam" id="1.25.40.10:FF:000073">
    <property type="entry name" value="Pentatricopeptide repeat-containing protein chloroplastic"/>
    <property type="match status" value="1"/>
</dbReference>
<evidence type="ECO:0000256" key="1">
    <source>
        <dbReference type="ARBA" id="ARBA00022737"/>
    </source>
</evidence>
<dbReference type="FunFam" id="1.25.40.10:FF:000436">
    <property type="entry name" value="Pentatricopeptide repeat-containing protein At5g39350 family"/>
    <property type="match status" value="1"/>
</dbReference>
<dbReference type="PANTHER" id="PTHR24015">
    <property type="entry name" value="OS07G0578800 PROTEIN-RELATED"/>
    <property type="match status" value="1"/>
</dbReference>
<feature type="repeat" description="PPR" evidence="2">
    <location>
        <begin position="376"/>
        <end position="410"/>
    </location>
</feature>
<name>A0AAQ3QQ99_9LILI</name>
<keyword evidence="1" id="KW-0677">Repeat</keyword>
<protein>
    <submittedName>
        <fullName evidence="3">Pentatricopeptide repeat-containing protein</fullName>
    </submittedName>
</protein>
<sequence length="706" mass="78172">MRCRKCLSDLIASCLDAKSLAQLHALLLRSGHLAAADCFFATRLASAYSKLRHTQHARKLFDEIAHPSTFLYNAILRAHSGAGQWPETLYLFRCMIGARSSYNRPDEFTLSVALKACAALSALQHGQAVHGLAVKTRGACSDMFVGSALVEMYSRCGEMEDAMAVFDGFSEPDVVLRTSVVTAYQRNGNFGEAVSFFSRMVMGKGVVPDPVTLISVVSAIAQLGNLYYGKSCHGFFVRMGFEYKLPLANSILNLYAKLGEINSAMKLFDRMHVRDVITWSSMISCYAHNGHAVAALDVYKKMIEIGVEPNFITLVSVLQACALALDLEEGRKVHEFATKKGYGSELAVSTALIDMYMNCSCYAEAIDIFHRMPEKDVVAWAAIISGYAQNGMANESLKVFQDMLSDGPNPDAVVMVKVLTASSQLGILRQALCIHGFLVKDGFDKKVFVGAALVDLYSKCGSLSNAIEVFKMTDEKDVVLWSSMIAAYGMHGLGIKAIATFEHMIQSSIRPNSVTFVTILSACSHSGLVNEGRRIFDGMSQIYGVIPTSEHYCIMVDLFGRTGKLQEALRLIQHIPKPVSPHVWCALLSGCMIHHNCDMGELVARNLLKIEAEHAGYYNLLSNIYAFDEKWDQMSGVKRMMKERGIRKTPGYSSVEVNNEVYTFLAGERLQQGWEIIWGLLRELTMIMREESYCSVPLREEDLVEV</sequence>
<accession>A0AAQ3QQ99</accession>
<dbReference type="SUPFAM" id="SSF48452">
    <property type="entry name" value="TPR-like"/>
    <property type="match status" value="1"/>
</dbReference>
<dbReference type="InterPro" id="IPR002885">
    <property type="entry name" value="PPR_rpt"/>
</dbReference>
<dbReference type="GO" id="GO:0009451">
    <property type="term" value="P:RNA modification"/>
    <property type="evidence" value="ECO:0007669"/>
    <property type="project" value="InterPro"/>
</dbReference>